<accession>A0A4Z2E580</accession>
<organism evidence="1 2">
    <name type="scientific">Liparis tanakae</name>
    <name type="common">Tanaka's snailfish</name>
    <dbReference type="NCBI Taxonomy" id="230148"/>
    <lineage>
        <taxon>Eukaryota</taxon>
        <taxon>Metazoa</taxon>
        <taxon>Chordata</taxon>
        <taxon>Craniata</taxon>
        <taxon>Vertebrata</taxon>
        <taxon>Euteleostomi</taxon>
        <taxon>Actinopterygii</taxon>
        <taxon>Neopterygii</taxon>
        <taxon>Teleostei</taxon>
        <taxon>Neoteleostei</taxon>
        <taxon>Acanthomorphata</taxon>
        <taxon>Eupercaria</taxon>
        <taxon>Perciformes</taxon>
        <taxon>Cottioidei</taxon>
        <taxon>Cottales</taxon>
        <taxon>Liparidae</taxon>
        <taxon>Liparis</taxon>
    </lineage>
</organism>
<gene>
    <name evidence="1" type="ORF">EYF80_065956</name>
</gene>
<evidence type="ECO:0000313" key="2">
    <source>
        <dbReference type="Proteomes" id="UP000314294"/>
    </source>
</evidence>
<comment type="caution">
    <text evidence="1">The sequence shown here is derived from an EMBL/GenBank/DDBJ whole genome shotgun (WGS) entry which is preliminary data.</text>
</comment>
<name>A0A4Z2E580_9TELE</name>
<sequence length="11" mass="1298">MLNVRVISRLP</sequence>
<evidence type="ECO:0000313" key="1">
    <source>
        <dbReference type="EMBL" id="TNN23921.1"/>
    </source>
</evidence>
<keyword evidence="2" id="KW-1185">Reference proteome</keyword>
<reference evidence="1 2" key="1">
    <citation type="submission" date="2019-03" db="EMBL/GenBank/DDBJ databases">
        <title>First draft genome of Liparis tanakae, snailfish: a comprehensive survey of snailfish specific genes.</title>
        <authorList>
            <person name="Kim W."/>
            <person name="Song I."/>
            <person name="Jeong J.-H."/>
            <person name="Kim D."/>
            <person name="Kim S."/>
            <person name="Ryu S."/>
            <person name="Song J.Y."/>
            <person name="Lee S.K."/>
        </authorList>
    </citation>
    <scope>NUCLEOTIDE SEQUENCE [LARGE SCALE GENOMIC DNA]</scope>
    <source>
        <tissue evidence="1">Muscle</tissue>
    </source>
</reference>
<proteinExistence type="predicted"/>
<dbReference type="Proteomes" id="UP000314294">
    <property type="component" value="Unassembled WGS sequence"/>
</dbReference>
<protein>
    <submittedName>
        <fullName evidence="1">Uncharacterized protein</fullName>
    </submittedName>
</protein>
<dbReference type="EMBL" id="SRLO01016932">
    <property type="protein sequence ID" value="TNN23921.1"/>
    <property type="molecule type" value="Genomic_DNA"/>
</dbReference>